<feature type="domain" description="ABC3 transporter permease C-terminal" evidence="7">
    <location>
        <begin position="990"/>
        <end position="1108"/>
    </location>
</feature>
<evidence type="ECO:0000313" key="8">
    <source>
        <dbReference type="EMBL" id="KAG2388720.1"/>
    </source>
</evidence>
<name>A0AA88KM92_NAELO</name>
<feature type="transmembrane region" description="Helical" evidence="6">
    <location>
        <begin position="586"/>
        <end position="606"/>
    </location>
</feature>
<dbReference type="Proteomes" id="UP000816034">
    <property type="component" value="Unassembled WGS sequence"/>
</dbReference>
<dbReference type="GeneID" id="68092621"/>
<organism evidence="8 9">
    <name type="scientific">Naegleria lovaniensis</name>
    <name type="common">Amoeba</name>
    <dbReference type="NCBI Taxonomy" id="51637"/>
    <lineage>
        <taxon>Eukaryota</taxon>
        <taxon>Discoba</taxon>
        <taxon>Heterolobosea</taxon>
        <taxon>Tetramitia</taxon>
        <taxon>Eutetramitia</taxon>
        <taxon>Vahlkampfiidae</taxon>
        <taxon>Naegleria</taxon>
    </lineage>
</organism>
<feature type="transmembrane region" description="Helical" evidence="6">
    <location>
        <begin position="672"/>
        <end position="695"/>
    </location>
</feature>
<feature type="transmembrane region" description="Helical" evidence="6">
    <location>
        <begin position="638"/>
        <end position="660"/>
    </location>
</feature>
<keyword evidence="9" id="KW-1185">Reference proteome</keyword>
<evidence type="ECO:0000256" key="1">
    <source>
        <dbReference type="ARBA" id="ARBA00004651"/>
    </source>
</evidence>
<protein>
    <recommendedName>
        <fullName evidence="7">ABC3 transporter permease C-terminal domain-containing protein</fullName>
    </recommendedName>
</protein>
<accession>A0AA88KM92</accession>
<keyword evidence="5 6" id="KW-0472">Membrane</keyword>
<evidence type="ECO:0000256" key="4">
    <source>
        <dbReference type="ARBA" id="ARBA00022989"/>
    </source>
</evidence>
<keyword evidence="3 6" id="KW-0812">Transmembrane</keyword>
<evidence type="ECO:0000256" key="5">
    <source>
        <dbReference type="ARBA" id="ARBA00023136"/>
    </source>
</evidence>
<feature type="transmembrane region" description="Helical" evidence="6">
    <location>
        <begin position="63"/>
        <end position="84"/>
    </location>
</feature>
<evidence type="ECO:0000313" key="9">
    <source>
        <dbReference type="Proteomes" id="UP000816034"/>
    </source>
</evidence>
<feature type="transmembrane region" description="Helical" evidence="6">
    <location>
        <begin position="1080"/>
        <end position="1104"/>
    </location>
</feature>
<dbReference type="PANTHER" id="PTHR32522:SF3">
    <property type="entry name" value="ABC3 TRANSPORTER PERMEASE PROTEIN DOMAIN-CONTAINING PROTEIN"/>
    <property type="match status" value="1"/>
</dbReference>
<feature type="transmembrane region" description="Helical" evidence="6">
    <location>
        <begin position="1034"/>
        <end position="1060"/>
    </location>
</feature>
<keyword evidence="2" id="KW-1003">Cell membrane</keyword>
<keyword evidence="4 6" id="KW-1133">Transmembrane helix</keyword>
<comment type="subcellular location">
    <subcellularLocation>
        <location evidence="1">Cell membrane</location>
        <topology evidence="1">Multi-pass membrane protein</topology>
    </subcellularLocation>
</comment>
<evidence type="ECO:0000256" key="6">
    <source>
        <dbReference type="SAM" id="Phobius"/>
    </source>
</evidence>
<feature type="transmembrane region" description="Helical" evidence="6">
    <location>
        <begin position="484"/>
        <end position="512"/>
    </location>
</feature>
<dbReference type="InterPro" id="IPR003838">
    <property type="entry name" value="ABC3_permease_C"/>
</dbReference>
<dbReference type="Pfam" id="PF02687">
    <property type="entry name" value="FtsX"/>
    <property type="match status" value="2"/>
</dbReference>
<proteinExistence type="predicted"/>
<dbReference type="EMBL" id="PYSW02000009">
    <property type="protein sequence ID" value="KAG2388720.1"/>
    <property type="molecule type" value="Genomic_DNA"/>
</dbReference>
<feature type="transmembrane region" description="Helical" evidence="6">
    <location>
        <begin position="552"/>
        <end position="574"/>
    </location>
</feature>
<feature type="domain" description="ABC3 transporter permease C-terminal" evidence="7">
    <location>
        <begin position="495"/>
        <end position="613"/>
    </location>
</feature>
<gene>
    <name evidence="8" type="ORF">C9374_000159</name>
</gene>
<dbReference type="GO" id="GO:0005886">
    <property type="term" value="C:plasma membrane"/>
    <property type="evidence" value="ECO:0007669"/>
    <property type="project" value="UniProtKB-SubCell"/>
</dbReference>
<dbReference type="RefSeq" id="XP_044552712.1">
    <property type="nucleotide sequence ID" value="XM_044690913.1"/>
</dbReference>
<dbReference type="PANTHER" id="PTHR32522">
    <property type="match status" value="1"/>
</dbReference>
<evidence type="ECO:0000256" key="3">
    <source>
        <dbReference type="ARBA" id="ARBA00022692"/>
    </source>
</evidence>
<feature type="transmembrane region" description="Helical" evidence="6">
    <location>
        <begin position="733"/>
        <end position="752"/>
    </location>
</feature>
<evidence type="ECO:0000259" key="7">
    <source>
        <dbReference type="Pfam" id="PF02687"/>
    </source>
</evidence>
<dbReference type="AlphaFoldDB" id="A0AA88KM92"/>
<sequence length="1116" mass="126341">MDQEEDVTTGMYLNEKTIYKLSKKPYTSFIPPHNMTRLQYAYYIFVQFMIFTWKEVSKRKVAFLIGTASCFVVVWMVMISVSALSQIPLVFIRLAELQVGEYDIQISASKVLPGVTLNYTLIDQQIQNATKTDVTEQERYSYHSPRYLFSVKAFTSCNNTLSNDLNYRDYSWMYNSSDVSCGQKSPHQDTYKLSTTDYNDGYFCVPRYCKTQQDRVSLYVIDTDKENRMQFGRNYPYKKLKKGHAIIGASMAMDMGVKAGDTILVGVATMDTLVGPYYEAGIVRYHDQLSNALLNSLEFLPPSLKEAFEKETLELSPELASLKKLSMLHALLEADVSQQTSNFIQLSDEEQYMNRRVTFNNGTLYFPVTIDVVSNNVHGKFATSITDYIIMEFDSFLEHLAEFLPSQLFSEHEKSLMSRVSPYSYAGYVYFNYPPNRLTAYNENDFKKIRDKITDFSSLAMYLIGFNQVDTNFPILEQMQQTQFFSLFVGLIISIILVVLSLLSVVLIYSLLMINVENRRFEMGLLRILGLKRIHLVELILVQAMWYGIPAWMIGLIIGQISYAGVAILLSSTLEAKVSYFASFEAVAFASLLGIGVPILASILPIKTALGQNLHDSLDTQRSVSAVKYSVERAESEYIAWTPVVLGLIGTAFGFGVYYVMPLSLLTFNITIMSYMFMSVILCMLLGLVVLSLNFENMIEFVVVIFTIGIFEKAAVVDLVEKNLIAHRERNRKTTLMFALSLGFIIFSSVLFNTQITAFKYNIMRGAGTNLIVGTRSLYAFSSYPQALLDARIEPTTIPKQVTVPLTNNFTSLPVGEGSTSSYARYSNNLDEYLYTLEGGSQLILGSYFKTRLNVDLNDEAIIETIETTSAIPKYNYALFKVGAFLEASPVALYSSFPRFGTQNILVSVPTYLRLLGRDKGFSVNRLPVDAIFIKLTDSVQQNKQEYRKMKNSLQKVISAYRGPFIRDVNDELYPIEIAVQVMNFFFLFTTLVALIICFFSLVSSMYSNVNEQAKEIGVLRAIGMRKFSIIRVFIYEAFVLITSASISGIFIGGIIGYTMSLQNTLITELPIDFIFPYQIVALVFICAMVFSFLSSFFPIYSLVKMPIVSVLRKLN</sequence>
<reference evidence="8 9" key="1">
    <citation type="journal article" date="2018" name="BMC Genomics">
        <title>The genome of Naegleria lovaniensis, the basis for a comparative approach to unravel pathogenicity factors of the human pathogenic amoeba N. fowleri.</title>
        <authorList>
            <person name="Liechti N."/>
            <person name="Schurch N."/>
            <person name="Bruggmann R."/>
            <person name="Wittwer M."/>
        </authorList>
    </citation>
    <scope>NUCLEOTIDE SEQUENCE [LARGE SCALE GENOMIC DNA]</scope>
    <source>
        <strain evidence="8 9">ATCC 30569</strain>
    </source>
</reference>
<evidence type="ECO:0000256" key="2">
    <source>
        <dbReference type="ARBA" id="ARBA00022475"/>
    </source>
</evidence>
<comment type="caution">
    <text evidence="8">The sequence shown here is derived from an EMBL/GenBank/DDBJ whole genome shotgun (WGS) entry which is preliminary data.</text>
</comment>
<feature type="transmembrane region" description="Helical" evidence="6">
    <location>
        <begin position="985"/>
        <end position="1007"/>
    </location>
</feature>